<dbReference type="GO" id="GO:0005524">
    <property type="term" value="F:ATP binding"/>
    <property type="evidence" value="ECO:0007669"/>
    <property type="project" value="UniProtKB-KW"/>
</dbReference>
<dbReference type="SUPFAM" id="SSF63999">
    <property type="entry name" value="Thiamin pyrophosphokinase, catalytic domain"/>
    <property type="match status" value="1"/>
</dbReference>
<dbReference type="InterPro" id="IPR036759">
    <property type="entry name" value="TPK_catalytic_sf"/>
</dbReference>
<dbReference type="InterPro" id="IPR036371">
    <property type="entry name" value="TPK_B1-bd_sf"/>
</dbReference>
<dbReference type="GO" id="GO:0004788">
    <property type="term" value="F:thiamine diphosphokinase activity"/>
    <property type="evidence" value="ECO:0007669"/>
    <property type="project" value="UniProtKB-UniRule"/>
</dbReference>
<evidence type="ECO:0000256" key="5">
    <source>
        <dbReference type="NCBIfam" id="TIGR01378"/>
    </source>
</evidence>
<dbReference type="SMART" id="SM00983">
    <property type="entry name" value="TPK_B1_binding"/>
    <property type="match status" value="1"/>
</dbReference>
<keyword evidence="1 7" id="KW-0808">Transferase</keyword>
<dbReference type="SUPFAM" id="SSF63862">
    <property type="entry name" value="Thiamin pyrophosphokinase, substrate-binding domain"/>
    <property type="match status" value="1"/>
</dbReference>
<evidence type="ECO:0000259" key="6">
    <source>
        <dbReference type="SMART" id="SM00983"/>
    </source>
</evidence>
<proteinExistence type="predicted"/>
<dbReference type="PANTHER" id="PTHR41299">
    <property type="entry name" value="THIAMINE PYROPHOSPHOKINASE"/>
    <property type="match status" value="1"/>
</dbReference>
<dbReference type="EC" id="2.7.6.2" evidence="5"/>
<dbReference type="AlphaFoldDB" id="A0A926ESB5"/>
<comment type="caution">
    <text evidence="7">The sequence shown here is derived from an EMBL/GenBank/DDBJ whole genome shotgun (WGS) entry which is preliminary data.</text>
</comment>
<dbReference type="RefSeq" id="WP_262395430.1">
    <property type="nucleotide sequence ID" value="NZ_JACRTD010000006.1"/>
</dbReference>
<protein>
    <recommendedName>
        <fullName evidence="5">Thiamine diphosphokinase</fullName>
        <ecNumber evidence="5">2.7.6.2</ecNumber>
    </recommendedName>
</protein>
<dbReference type="InterPro" id="IPR007373">
    <property type="entry name" value="Thiamin_PyroPKinase_B1-bd"/>
</dbReference>
<organism evidence="7 8">
    <name type="scientific">Youxingia wuxianensis</name>
    <dbReference type="NCBI Taxonomy" id="2763678"/>
    <lineage>
        <taxon>Bacteria</taxon>
        <taxon>Bacillati</taxon>
        <taxon>Bacillota</taxon>
        <taxon>Clostridia</taxon>
        <taxon>Eubacteriales</taxon>
        <taxon>Oscillospiraceae</taxon>
        <taxon>Youxingia</taxon>
    </lineage>
</organism>
<evidence type="ECO:0000313" key="7">
    <source>
        <dbReference type="EMBL" id="MBC8585712.1"/>
    </source>
</evidence>
<evidence type="ECO:0000256" key="2">
    <source>
        <dbReference type="ARBA" id="ARBA00022741"/>
    </source>
</evidence>
<dbReference type="InterPro" id="IPR053149">
    <property type="entry name" value="TPK"/>
</dbReference>
<evidence type="ECO:0000313" key="8">
    <source>
        <dbReference type="Proteomes" id="UP000623678"/>
    </source>
</evidence>
<evidence type="ECO:0000256" key="4">
    <source>
        <dbReference type="ARBA" id="ARBA00022840"/>
    </source>
</evidence>
<dbReference type="NCBIfam" id="TIGR01378">
    <property type="entry name" value="thi_PPkinase"/>
    <property type="match status" value="1"/>
</dbReference>
<dbReference type="Proteomes" id="UP000623678">
    <property type="component" value="Unassembled WGS sequence"/>
</dbReference>
<dbReference type="EMBL" id="JACRTD010000006">
    <property type="protein sequence ID" value="MBC8585712.1"/>
    <property type="molecule type" value="Genomic_DNA"/>
</dbReference>
<sequence>MNKKCVILAGGPLEDCDKVKFQLEKQDYCIACDAGYQLADYFHIVPDLMVGDFDSYRGKIDPRVETYTVPAEKNDTDTMLGLKIGLEKGYRKFLIVGGFGGRLDHTVANLQSLVFLADKGASGEIRSNRNWATAIKEDTLALPRAENSYISVFAGDGVCTGVNLHGMKYPLEEYTLTPQFPLGISNEFLEETARISVRKGTLLVIISRKEGAVDKPAQAGV</sequence>
<dbReference type="Gene3D" id="3.40.50.10240">
    <property type="entry name" value="Thiamin pyrophosphokinase, catalytic domain"/>
    <property type="match status" value="1"/>
</dbReference>
<evidence type="ECO:0000256" key="1">
    <source>
        <dbReference type="ARBA" id="ARBA00022679"/>
    </source>
</evidence>
<keyword evidence="8" id="KW-1185">Reference proteome</keyword>
<gene>
    <name evidence="7" type="ORF">H8705_08960</name>
</gene>
<dbReference type="GO" id="GO:0009229">
    <property type="term" value="P:thiamine diphosphate biosynthetic process"/>
    <property type="evidence" value="ECO:0007669"/>
    <property type="project" value="InterPro"/>
</dbReference>
<accession>A0A926ESB5</accession>
<dbReference type="InterPro" id="IPR006282">
    <property type="entry name" value="Thi_PPkinase"/>
</dbReference>
<reference evidence="7" key="1">
    <citation type="submission" date="2020-08" db="EMBL/GenBank/DDBJ databases">
        <title>Genome public.</title>
        <authorList>
            <person name="Liu C."/>
            <person name="Sun Q."/>
        </authorList>
    </citation>
    <scope>NUCLEOTIDE SEQUENCE</scope>
    <source>
        <strain evidence="7">NSJ-64</strain>
    </source>
</reference>
<dbReference type="GO" id="GO:0030975">
    <property type="term" value="F:thiamine binding"/>
    <property type="evidence" value="ECO:0007669"/>
    <property type="project" value="InterPro"/>
</dbReference>
<dbReference type="Pfam" id="PF04265">
    <property type="entry name" value="TPK_B1_binding"/>
    <property type="match status" value="1"/>
</dbReference>
<dbReference type="PANTHER" id="PTHR41299:SF1">
    <property type="entry name" value="THIAMINE PYROPHOSPHOKINASE"/>
    <property type="match status" value="1"/>
</dbReference>
<dbReference type="Pfam" id="PF04263">
    <property type="entry name" value="TPK_catalytic"/>
    <property type="match status" value="1"/>
</dbReference>
<dbReference type="GO" id="GO:0016301">
    <property type="term" value="F:kinase activity"/>
    <property type="evidence" value="ECO:0007669"/>
    <property type="project" value="UniProtKB-KW"/>
</dbReference>
<feature type="domain" description="Thiamin pyrophosphokinase thiamin-binding" evidence="6">
    <location>
        <begin position="137"/>
        <end position="203"/>
    </location>
</feature>
<keyword evidence="3" id="KW-0418">Kinase</keyword>
<dbReference type="InterPro" id="IPR007371">
    <property type="entry name" value="TPK_catalytic"/>
</dbReference>
<evidence type="ECO:0000256" key="3">
    <source>
        <dbReference type="ARBA" id="ARBA00022777"/>
    </source>
</evidence>
<keyword evidence="4" id="KW-0067">ATP-binding</keyword>
<dbReference type="GO" id="GO:0006772">
    <property type="term" value="P:thiamine metabolic process"/>
    <property type="evidence" value="ECO:0007669"/>
    <property type="project" value="UniProtKB-UniRule"/>
</dbReference>
<name>A0A926ESB5_9FIRM</name>
<dbReference type="CDD" id="cd07995">
    <property type="entry name" value="TPK"/>
    <property type="match status" value="1"/>
</dbReference>
<keyword evidence="2" id="KW-0547">Nucleotide-binding</keyword>